<dbReference type="PROSITE" id="PS51085">
    <property type="entry name" value="2FE2S_FER_2"/>
    <property type="match status" value="1"/>
</dbReference>
<organism evidence="8 9">
    <name type="scientific">Anopheles maculatus</name>
    <dbReference type="NCBI Taxonomy" id="74869"/>
    <lineage>
        <taxon>Eukaryota</taxon>
        <taxon>Metazoa</taxon>
        <taxon>Ecdysozoa</taxon>
        <taxon>Arthropoda</taxon>
        <taxon>Hexapoda</taxon>
        <taxon>Insecta</taxon>
        <taxon>Pterygota</taxon>
        <taxon>Neoptera</taxon>
        <taxon>Endopterygota</taxon>
        <taxon>Diptera</taxon>
        <taxon>Nematocera</taxon>
        <taxon>Culicoidea</taxon>
        <taxon>Culicidae</taxon>
        <taxon>Anophelinae</taxon>
        <taxon>Anopheles</taxon>
        <taxon>Anopheles maculatus group</taxon>
    </lineage>
</organism>
<dbReference type="Pfam" id="PF00970">
    <property type="entry name" value="FAD_binding_6"/>
    <property type="match status" value="1"/>
</dbReference>
<keyword evidence="4" id="KW-0274">FAD</keyword>
<dbReference type="InterPro" id="IPR017927">
    <property type="entry name" value="FAD-bd_FR_type"/>
</dbReference>
<evidence type="ECO:0000256" key="3">
    <source>
        <dbReference type="ARBA" id="ARBA00022714"/>
    </source>
</evidence>
<name>A0A182SHC6_9DIPT</name>
<keyword evidence="3" id="KW-0479">Metal-binding</keyword>
<dbReference type="GO" id="GO:0016491">
    <property type="term" value="F:oxidoreductase activity"/>
    <property type="evidence" value="ECO:0007669"/>
    <property type="project" value="InterPro"/>
</dbReference>
<evidence type="ECO:0000256" key="2">
    <source>
        <dbReference type="ARBA" id="ARBA00022630"/>
    </source>
</evidence>
<evidence type="ECO:0000313" key="8">
    <source>
        <dbReference type="EnsemblMetazoa" id="AMAM006808-PA"/>
    </source>
</evidence>
<dbReference type="InterPro" id="IPR001433">
    <property type="entry name" value="OxRdtase_FAD/NAD-bd"/>
</dbReference>
<dbReference type="SUPFAM" id="SSF52343">
    <property type="entry name" value="Ferredoxin reductase-like, C-terminal NADP-linked domain"/>
    <property type="match status" value="1"/>
</dbReference>
<feature type="domain" description="2Fe-2S ferredoxin-type" evidence="6">
    <location>
        <begin position="3"/>
        <end position="98"/>
    </location>
</feature>
<keyword evidence="3" id="KW-0001">2Fe-2S</keyword>
<dbReference type="PROSITE" id="PS00197">
    <property type="entry name" value="2FE2S_FER_1"/>
    <property type="match status" value="1"/>
</dbReference>
<protein>
    <recommendedName>
        <fullName evidence="10">NADH-cytochrome b5 reductase</fullName>
    </recommendedName>
</protein>
<dbReference type="VEuPathDB" id="VectorBase:AMAM006808"/>
<dbReference type="InterPro" id="IPR017938">
    <property type="entry name" value="Riboflavin_synthase-like_b-brl"/>
</dbReference>
<dbReference type="Gene3D" id="3.10.20.30">
    <property type="match status" value="1"/>
</dbReference>
<evidence type="ECO:0000313" key="9">
    <source>
        <dbReference type="Proteomes" id="UP000075901"/>
    </source>
</evidence>
<dbReference type="SUPFAM" id="SSF63380">
    <property type="entry name" value="Riboflavin synthase domain-like"/>
    <property type="match status" value="1"/>
</dbReference>
<comment type="cofactor">
    <cofactor evidence="1">
        <name>FAD</name>
        <dbReference type="ChEBI" id="CHEBI:57692"/>
    </cofactor>
</comment>
<dbReference type="Proteomes" id="UP000075901">
    <property type="component" value="Unassembled WGS sequence"/>
</dbReference>
<dbReference type="InterPro" id="IPR012675">
    <property type="entry name" value="Beta-grasp_dom_sf"/>
</dbReference>
<dbReference type="PRINTS" id="PR00371">
    <property type="entry name" value="FPNCR"/>
</dbReference>
<dbReference type="Pfam" id="PF00175">
    <property type="entry name" value="NAD_binding_1"/>
    <property type="match status" value="1"/>
</dbReference>
<dbReference type="PROSITE" id="PS51384">
    <property type="entry name" value="FAD_FR"/>
    <property type="match status" value="1"/>
</dbReference>
<dbReference type="InterPro" id="IPR008333">
    <property type="entry name" value="Cbr1-like_FAD-bd_dom"/>
</dbReference>
<proteinExistence type="predicted"/>
<dbReference type="GO" id="GO:0051537">
    <property type="term" value="F:2 iron, 2 sulfur cluster binding"/>
    <property type="evidence" value="ECO:0007669"/>
    <property type="project" value="UniProtKB-KW"/>
</dbReference>
<evidence type="ECO:0008006" key="10">
    <source>
        <dbReference type="Google" id="ProtNLM"/>
    </source>
</evidence>
<dbReference type="Pfam" id="PF00111">
    <property type="entry name" value="Fer2"/>
    <property type="match status" value="1"/>
</dbReference>
<dbReference type="PANTHER" id="PTHR47354:SF5">
    <property type="entry name" value="PROTEIN RFBI"/>
    <property type="match status" value="1"/>
</dbReference>
<dbReference type="InterPro" id="IPR006058">
    <property type="entry name" value="2Fe2S_fd_BS"/>
</dbReference>
<evidence type="ECO:0000256" key="5">
    <source>
        <dbReference type="ARBA" id="ARBA00023014"/>
    </source>
</evidence>
<dbReference type="SUPFAM" id="SSF54292">
    <property type="entry name" value="2Fe-2S ferredoxin-like"/>
    <property type="match status" value="1"/>
</dbReference>
<dbReference type="PANTHER" id="PTHR47354">
    <property type="entry name" value="NADH OXIDOREDUCTASE HCR"/>
    <property type="match status" value="1"/>
</dbReference>
<evidence type="ECO:0000259" key="6">
    <source>
        <dbReference type="PROSITE" id="PS51085"/>
    </source>
</evidence>
<dbReference type="CDD" id="cd00207">
    <property type="entry name" value="fer2"/>
    <property type="match status" value="1"/>
</dbReference>
<feature type="domain" description="FAD-binding FR-type" evidence="7">
    <location>
        <begin position="103"/>
        <end position="205"/>
    </location>
</feature>
<keyword evidence="5" id="KW-0411">Iron-sulfur</keyword>
<dbReference type="NCBIfam" id="NF008822">
    <property type="entry name" value="PRK11872.1"/>
    <property type="match status" value="1"/>
</dbReference>
<dbReference type="InterPro" id="IPR050415">
    <property type="entry name" value="MRET"/>
</dbReference>
<evidence type="ECO:0000259" key="7">
    <source>
        <dbReference type="PROSITE" id="PS51384"/>
    </source>
</evidence>
<keyword evidence="9" id="KW-1185">Reference proteome</keyword>
<dbReference type="InterPro" id="IPR039261">
    <property type="entry name" value="FNR_nucleotide-bd"/>
</dbReference>
<keyword evidence="3" id="KW-0408">Iron</keyword>
<sequence length="337" mass="37407">MTHRAAIIFRDGLTQFIQVEQNEKLLDAAFRHGIQLPLDCREGVCATCRGRCESGTIEMEYVDDEALSASELEQGYMLACQTRLTSPGSFYFDIDSSICNLSQQNYRGRVSALNLLSDTVATLEIRLDEGSPELHYLPGQYARIQIPGSEESRAYSYASASAQSAVVRFLIRLLPSGLMSDYLRQRCQVGDSISFTAPFGAFYLREVKRPLLFVAGGTGLSAFLSMLESLAEQGDGGQPIALYYGVNRESEISELERLDALSQRLGDFSYQVVVVEPGAEWQGKKGWVTNALESHLLQQPFDAYLCGPPPMIEATCNWLSAQPVAEHQVYFERFVSS</sequence>
<reference evidence="9" key="1">
    <citation type="submission" date="2013-09" db="EMBL/GenBank/DDBJ databases">
        <title>The Genome Sequence of Anopheles maculatus species B.</title>
        <authorList>
            <consortium name="The Broad Institute Genomics Platform"/>
            <person name="Neafsey D.E."/>
            <person name="Besansky N."/>
            <person name="Howell P."/>
            <person name="Walton C."/>
            <person name="Young S.K."/>
            <person name="Zeng Q."/>
            <person name="Gargeya S."/>
            <person name="Fitzgerald M."/>
            <person name="Haas B."/>
            <person name="Abouelleil A."/>
            <person name="Allen A.W."/>
            <person name="Alvarado L."/>
            <person name="Arachchi H.M."/>
            <person name="Berlin A.M."/>
            <person name="Chapman S.B."/>
            <person name="Gainer-Dewar J."/>
            <person name="Goldberg J."/>
            <person name="Griggs A."/>
            <person name="Gujja S."/>
            <person name="Hansen M."/>
            <person name="Howarth C."/>
            <person name="Imamovic A."/>
            <person name="Ireland A."/>
            <person name="Larimer J."/>
            <person name="McCowan C."/>
            <person name="Murphy C."/>
            <person name="Pearson M."/>
            <person name="Poon T.W."/>
            <person name="Priest M."/>
            <person name="Roberts A."/>
            <person name="Saif S."/>
            <person name="Shea T."/>
            <person name="Sisk P."/>
            <person name="Sykes S."/>
            <person name="Wortman J."/>
            <person name="Nusbaum C."/>
            <person name="Birren B."/>
        </authorList>
    </citation>
    <scope>NUCLEOTIDE SEQUENCE [LARGE SCALE GENOMIC DNA]</scope>
    <source>
        <strain evidence="9">maculatus3</strain>
    </source>
</reference>
<reference evidence="8" key="2">
    <citation type="submission" date="2020-05" db="UniProtKB">
        <authorList>
            <consortium name="EnsemblMetazoa"/>
        </authorList>
    </citation>
    <scope>IDENTIFICATION</scope>
    <source>
        <strain evidence="8">maculatus3</strain>
    </source>
</reference>
<dbReference type="InterPro" id="IPR001041">
    <property type="entry name" value="2Fe-2S_ferredoxin-type"/>
</dbReference>
<dbReference type="Gene3D" id="3.40.50.80">
    <property type="entry name" value="Nucleotide-binding domain of ferredoxin-NADP reductase (FNR) module"/>
    <property type="match status" value="1"/>
</dbReference>
<dbReference type="Gene3D" id="2.40.30.10">
    <property type="entry name" value="Translation factors"/>
    <property type="match status" value="1"/>
</dbReference>
<dbReference type="AlphaFoldDB" id="A0A182SHC6"/>
<keyword evidence="2" id="KW-0285">Flavoprotein</keyword>
<dbReference type="InterPro" id="IPR001709">
    <property type="entry name" value="Flavoprot_Pyr_Nucl_cyt_Rdtase"/>
</dbReference>
<dbReference type="PRINTS" id="PR00410">
    <property type="entry name" value="PHEHYDRXLASE"/>
</dbReference>
<dbReference type="InterPro" id="IPR036010">
    <property type="entry name" value="2Fe-2S_ferredoxin-like_sf"/>
</dbReference>
<accession>A0A182SHC6</accession>
<evidence type="ECO:0000256" key="4">
    <source>
        <dbReference type="ARBA" id="ARBA00022827"/>
    </source>
</evidence>
<evidence type="ECO:0000256" key="1">
    <source>
        <dbReference type="ARBA" id="ARBA00001974"/>
    </source>
</evidence>
<dbReference type="EnsemblMetazoa" id="AMAM006808-RA">
    <property type="protein sequence ID" value="AMAM006808-PA"/>
    <property type="gene ID" value="AMAM006808"/>
</dbReference>